<gene>
    <name evidence="1" type="ORF">OR214_01258</name>
</gene>
<dbReference type="Proteomes" id="UP000013280">
    <property type="component" value="Unassembled WGS sequence"/>
</dbReference>
<dbReference type="Gene3D" id="1.20.58.1000">
    <property type="entry name" value="Metal-sensitive repressor, helix protomer"/>
    <property type="match status" value="1"/>
</dbReference>
<organism evidence="1 2">
    <name type="scientific">Ralstonia pickettii OR214</name>
    <dbReference type="NCBI Taxonomy" id="1264675"/>
    <lineage>
        <taxon>Bacteria</taxon>
        <taxon>Pseudomonadati</taxon>
        <taxon>Pseudomonadota</taxon>
        <taxon>Betaproteobacteria</taxon>
        <taxon>Burkholderiales</taxon>
        <taxon>Burkholderiaceae</taxon>
        <taxon>Ralstonia</taxon>
    </lineage>
</organism>
<dbReference type="AlphaFoldDB" id="R0CQ70"/>
<proteinExistence type="predicted"/>
<sequence>MQPCEKRVDVGAVNGLMAAVIEGHLSDHVIKEPAEAQRQEDPDAVMQVIKSYLQS</sequence>
<reference evidence="1 2" key="1">
    <citation type="journal article" date="2013" name="Genome Announc.">
        <title>Draft Genome Sequence for Ralstonia sp. Strain OR214, a Bacterium with Potential for Bioremediation.</title>
        <authorList>
            <person name="Utturkar S.M."/>
            <person name="Bollmann A."/>
            <person name="Brzoska R.M."/>
            <person name="Klingeman D.M."/>
            <person name="Epstein S.E."/>
            <person name="Palumbo A.V."/>
            <person name="Brown S.D."/>
        </authorList>
    </citation>
    <scope>NUCLEOTIDE SEQUENCE [LARGE SCALE GENOMIC DNA]</scope>
    <source>
        <strain evidence="1 2">OR214</strain>
    </source>
</reference>
<evidence type="ECO:0000313" key="1">
    <source>
        <dbReference type="EMBL" id="ENZ78741.1"/>
    </source>
</evidence>
<comment type="caution">
    <text evidence="1">The sequence shown here is derived from an EMBL/GenBank/DDBJ whole genome shotgun (WGS) entry which is preliminary data.</text>
</comment>
<name>R0CQ70_RALPI</name>
<dbReference type="EMBL" id="APMQ01000003">
    <property type="protein sequence ID" value="ENZ78741.1"/>
    <property type="molecule type" value="Genomic_DNA"/>
</dbReference>
<accession>R0CQ70</accession>
<evidence type="ECO:0000313" key="2">
    <source>
        <dbReference type="Proteomes" id="UP000013280"/>
    </source>
</evidence>
<dbReference type="InterPro" id="IPR038390">
    <property type="entry name" value="Metal_Tscrpt_repr_sf"/>
</dbReference>
<dbReference type="PATRIC" id="fig|1264675.3.peg.1267"/>
<protein>
    <submittedName>
        <fullName evidence="1">Uncharacterized protein</fullName>
    </submittedName>
</protein>